<dbReference type="PANTHER" id="PTHR11070:SF67">
    <property type="entry name" value="DNA 3'-5' HELICASE"/>
    <property type="match status" value="1"/>
</dbReference>
<dbReference type="GO" id="GO:0043138">
    <property type="term" value="F:3'-5' DNA helicase activity"/>
    <property type="evidence" value="ECO:0007669"/>
    <property type="project" value="UniProtKB-EC"/>
</dbReference>
<dbReference type="GO" id="GO:0000725">
    <property type="term" value="P:recombinational repair"/>
    <property type="evidence" value="ECO:0007669"/>
    <property type="project" value="TreeGrafter"/>
</dbReference>
<keyword evidence="6" id="KW-0269">Exonuclease</keyword>
<dbReference type="GO" id="GO:0004527">
    <property type="term" value="F:exonuclease activity"/>
    <property type="evidence" value="ECO:0007669"/>
    <property type="project" value="UniProtKB-KW"/>
</dbReference>
<dbReference type="InterPro" id="IPR011335">
    <property type="entry name" value="Restrct_endonuc-II-like"/>
</dbReference>
<dbReference type="InterPro" id="IPR014017">
    <property type="entry name" value="DNA_helicase_UvrD-like_C"/>
</dbReference>
<dbReference type="PROSITE" id="PS51198">
    <property type="entry name" value="UVRD_HELICASE_ATP_BIND"/>
    <property type="match status" value="1"/>
</dbReference>
<dbReference type="SUPFAM" id="SSF52980">
    <property type="entry name" value="Restriction endonuclease-like"/>
    <property type="match status" value="1"/>
</dbReference>
<reference evidence="17 18" key="1">
    <citation type="submission" date="2018-06" db="EMBL/GenBank/DDBJ databases">
        <authorList>
            <consortium name="Pathogen Informatics"/>
            <person name="Doyle S."/>
        </authorList>
    </citation>
    <scope>NUCLEOTIDE SEQUENCE [LARGE SCALE GENOMIC DNA]</scope>
    <source>
        <strain evidence="17 18">NCTC13149</strain>
    </source>
</reference>
<evidence type="ECO:0000256" key="14">
    <source>
        <dbReference type="PROSITE-ProRule" id="PRU00560"/>
    </source>
</evidence>
<dbReference type="Proteomes" id="UP000255517">
    <property type="component" value="Unassembled WGS sequence"/>
</dbReference>
<evidence type="ECO:0000256" key="4">
    <source>
        <dbReference type="ARBA" id="ARBA00022801"/>
    </source>
</evidence>
<accession>A0A379C509</accession>
<keyword evidence="10" id="KW-0413">Isomerase</keyword>
<evidence type="ECO:0000256" key="10">
    <source>
        <dbReference type="ARBA" id="ARBA00023235"/>
    </source>
</evidence>
<dbReference type="InterPro" id="IPR000212">
    <property type="entry name" value="DNA_helicase_UvrD/REP"/>
</dbReference>
<evidence type="ECO:0000313" key="17">
    <source>
        <dbReference type="EMBL" id="SUB57432.1"/>
    </source>
</evidence>
<evidence type="ECO:0000256" key="5">
    <source>
        <dbReference type="ARBA" id="ARBA00022806"/>
    </source>
</evidence>
<keyword evidence="1" id="KW-0540">Nuclease</keyword>
<organism evidence="17 18">
    <name type="scientific">Peptoniphilus lacrimalis</name>
    <dbReference type="NCBI Taxonomy" id="33031"/>
    <lineage>
        <taxon>Bacteria</taxon>
        <taxon>Bacillati</taxon>
        <taxon>Bacillota</taxon>
        <taxon>Tissierellia</taxon>
        <taxon>Tissierellales</taxon>
        <taxon>Peptoniphilaceae</taxon>
        <taxon>Peptoniphilus</taxon>
    </lineage>
</organism>
<evidence type="ECO:0000256" key="2">
    <source>
        <dbReference type="ARBA" id="ARBA00022741"/>
    </source>
</evidence>
<keyword evidence="9" id="KW-0234">DNA repair</keyword>
<dbReference type="STRING" id="1122949.GCA_000378725_01012"/>
<dbReference type="InterPro" id="IPR038726">
    <property type="entry name" value="PDDEXK_AddAB-type"/>
</dbReference>
<comment type="catalytic activity">
    <reaction evidence="11">
        <text>Couples ATP hydrolysis with the unwinding of duplex DNA by translocating in the 3'-5' direction.</text>
        <dbReference type="EC" id="5.6.2.4"/>
    </reaction>
</comment>
<gene>
    <name evidence="17" type="primary">yjcD_1</name>
    <name evidence="17" type="ORF">NCTC13149_01274</name>
</gene>
<dbReference type="PANTHER" id="PTHR11070">
    <property type="entry name" value="UVRD / RECB / PCRA DNA HELICASE FAMILY MEMBER"/>
    <property type="match status" value="1"/>
</dbReference>
<dbReference type="Pfam" id="PF12705">
    <property type="entry name" value="PDDEXK_1"/>
    <property type="match status" value="1"/>
</dbReference>
<feature type="domain" description="UvrD-like helicase ATP-binding" evidence="15">
    <location>
        <begin position="1"/>
        <end position="393"/>
    </location>
</feature>
<evidence type="ECO:0000256" key="8">
    <source>
        <dbReference type="ARBA" id="ARBA00023125"/>
    </source>
</evidence>
<dbReference type="EMBL" id="UGSZ01000001">
    <property type="protein sequence ID" value="SUB57432.1"/>
    <property type="molecule type" value="Genomic_DNA"/>
</dbReference>
<dbReference type="SUPFAM" id="SSF52540">
    <property type="entry name" value="P-loop containing nucleoside triphosphate hydrolases"/>
    <property type="match status" value="1"/>
</dbReference>
<feature type="domain" description="UvrD-like helicase C-terminal" evidence="16">
    <location>
        <begin position="394"/>
        <end position="637"/>
    </location>
</feature>
<keyword evidence="7 14" id="KW-0067">ATP-binding</keyword>
<sequence length="977" mass="115143">MVLNEIQQKASTILDKNISLISGAGTGKTGVLTQRFINIIKAQNGKFDNILALTFTDKATEEMNNRIYHELAKTSYDFNVDKLNIMTIHSFCKDLILSYNRYLHINSNFDLDNDFFCQILLKESIKKILSTYNNEDYLSFLLDLNFSIVPRDVEAIFFDLYNRLRNKNISLDDLKNASFVNFESCEDKNSLKNNLLALGKNKSLKTLNKFINSSIFSEIFDKENLDASDLYTIKENLGQSKNFEDELNSVKEQISNLLLALDDSNYKYYEIIIEILEKIHKLYTKEKRERGLLDFDDLLIYGNELVQNKDVSDKLNKKFTYILIDEFQDVNILQNNIICGLNAKNIFIVGDPQQAIYGFRGSFIGIFDNFYKLFRDKDKEILTLNMNKNYRTDASIISDINTLFNNIFTDYQGLVANNKASRKIEKYTVCDEDDYLKLIKHLLSENDSKDIGILARTNGELEKLETYLKQNNIDVNRGKINLKQTQVIKFILSFLRSIFNKNDFTSFMDYISSPFCDLSFNSLVTVLLKGYKSIDEVCNGYISDSNLARAIDVYIKIQKIKNVSSLDYLIKKCIDEFRIFKLNRNDWDYILILYEKSIEFKEKGLSSFRVFERYIESVEVNDKSQGVNLLTIHKSKGLEFKTVVLINMSKPLSNKTSQKITFNKKFGLAIDSQRSNGKFNLINNEQKDINFEEERRILYVAMTRARDRLIICSEKKQSPASYMSILNAPDKFFKEVNIDEEEYQVKINEDTRKLINLNETFKYRYRQNYSITDFLNYDYDKDTYLMKFFFNRDAKKLQGNTYYMDPKVRGNMLHFFAEHYNEEKIDDYIEFLFKIFKEDINGNKFNEIRELIVNYLNLRDKEILYKELEFFYDFNGHIVRGFIDQVVYDEGIYIVDLKTSDLSEEELVKNYKWQLVFYSKVFQNIYKKEVKGAYIYSLKHCKKVPVQINDKIINELDEKFLKFIEQSRKINFYKIFS</sequence>
<evidence type="ECO:0000256" key="12">
    <source>
        <dbReference type="ARBA" id="ARBA00034808"/>
    </source>
</evidence>
<dbReference type="EC" id="5.6.2.4" evidence="12"/>
<dbReference type="Gene3D" id="3.40.50.300">
    <property type="entry name" value="P-loop containing nucleotide triphosphate hydrolases"/>
    <property type="match status" value="3"/>
</dbReference>
<dbReference type="Pfam" id="PF00580">
    <property type="entry name" value="UvrD-helicase"/>
    <property type="match status" value="1"/>
</dbReference>
<dbReference type="InterPro" id="IPR011604">
    <property type="entry name" value="PDDEXK-like_dom_sf"/>
</dbReference>
<dbReference type="GO" id="GO:0003677">
    <property type="term" value="F:DNA binding"/>
    <property type="evidence" value="ECO:0007669"/>
    <property type="project" value="UniProtKB-KW"/>
</dbReference>
<dbReference type="Gene3D" id="1.10.486.10">
    <property type="entry name" value="PCRA, domain 4"/>
    <property type="match status" value="1"/>
</dbReference>
<dbReference type="Pfam" id="PF13361">
    <property type="entry name" value="UvrD_C"/>
    <property type="match status" value="1"/>
</dbReference>
<keyword evidence="4 14" id="KW-0378">Hydrolase</keyword>
<name>A0A379C509_9FIRM</name>
<keyword evidence="5 14" id="KW-0347">Helicase</keyword>
<evidence type="ECO:0000256" key="9">
    <source>
        <dbReference type="ARBA" id="ARBA00023204"/>
    </source>
</evidence>
<dbReference type="Gene3D" id="3.90.320.10">
    <property type="match status" value="1"/>
</dbReference>
<dbReference type="RefSeq" id="WP_019034780.1">
    <property type="nucleotide sequence ID" value="NZ_UGSZ01000001.1"/>
</dbReference>
<dbReference type="GO" id="GO:0005524">
    <property type="term" value="F:ATP binding"/>
    <property type="evidence" value="ECO:0007669"/>
    <property type="project" value="UniProtKB-UniRule"/>
</dbReference>
<evidence type="ECO:0000256" key="1">
    <source>
        <dbReference type="ARBA" id="ARBA00022722"/>
    </source>
</evidence>
<evidence type="ECO:0000256" key="3">
    <source>
        <dbReference type="ARBA" id="ARBA00022763"/>
    </source>
</evidence>
<dbReference type="InterPro" id="IPR014016">
    <property type="entry name" value="UvrD-like_ATP-bd"/>
</dbReference>
<keyword evidence="3" id="KW-0227">DNA damage</keyword>
<feature type="binding site" evidence="14">
    <location>
        <begin position="22"/>
        <end position="29"/>
    </location>
    <ligand>
        <name>ATP</name>
        <dbReference type="ChEBI" id="CHEBI:30616"/>
    </ligand>
</feature>
<evidence type="ECO:0000256" key="6">
    <source>
        <dbReference type="ARBA" id="ARBA00022839"/>
    </source>
</evidence>
<keyword evidence="8" id="KW-0238">DNA-binding</keyword>
<evidence type="ECO:0000256" key="11">
    <source>
        <dbReference type="ARBA" id="ARBA00034617"/>
    </source>
</evidence>
<dbReference type="GO" id="GO:0005829">
    <property type="term" value="C:cytosol"/>
    <property type="evidence" value="ECO:0007669"/>
    <property type="project" value="TreeGrafter"/>
</dbReference>
<evidence type="ECO:0000259" key="16">
    <source>
        <dbReference type="PROSITE" id="PS51217"/>
    </source>
</evidence>
<dbReference type="GO" id="GO:0016887">
    <property type="term" value="F:ATP hydrolysis activity"/>
    <property type="evidence" value="ECO:0007669"/>
    <property type="project" value="RHEA"/>
</dbReference>
<keyword evidence="2 14" id="KW-0547">Nucleotide-binding</keyword>
<evidence type="ECO:0000256" key="13">
    <source>
        <dbReference type="ARBA" id="ARBA00048988"/>
    </source>
</evidence>
<dbReference type="PROSITE" id="PS51217">
    <property type="entry name" value="UVRD_HELICASE_CTER"/>
    <property type="match status" value="1"/>
</dbReference>
<protein>
    <recommendedName>
        <fullName evidence="12">DNA 3'-5' helicase</fullName>
        <ecNumber evidence="12">5.6.2.4</ecNumber>
    </recommendedName>
</protein>
<proteinExistence type="predicted"/>
<evidence type="ECO:0000313" key="18">
    <source>
        <dbReference type="Proteomes" id="UP000255517"/>
    </source>
</evidence>
<dbReference type="InterPro" id="IPR027417">
    <property type="entry name" value="P-loop_NTPase"/>
</dbReference>
<dbReference type="OrthoDB" id="9810135at2"/>
<evidence type="ECO:0000259" key="15">
    <source>
        <dbReference type="PROSITE" id="PS51198"/>
    </source>
</evidence>
<dbReference type="AlphaFoldDB" id="A0A379C509"/>
<comment type="catalytic activity">
    <reaction evidence="13">
        <text>ATP + H2O = ADP + phosphate + H(+)</text>
        <dbReference type="Rhea" id="RHEA:13065"/>
        <dbReference type="ChEBI" id="CHEBI:15377"/>
        <dbReference type="ChEBI" id="CHEBI:15378"/>
        <dbReference type="ChEBI" id="CHEBI:30616"/>
        <dbReference type="ChEBI" id="CHEBI:43474"/>
        <dbReference type="ChEBI" id="CHEBI:456216"/>
        <dbReference type="EC" id="5.6.2.4"/>
    </reaction>
</comment>
<evidence type="ECO:0000256" key="7">
    <source>
        <dbReference type="ARBA" id="ARBA00022840"/>
    </source>
</evidence>